<dbReference type="PATRIC" id="fig|930169.3.peg.2752"/>
<dbReference type="eggNOG" id="COG2220">
    <property type="taxonomic scope" value="Bacteria"/>
</dbReference>
<feature type="region of interest" description="Disordered" evidence="1">
    <location>
        <begin position="1"/>
        <end position="21"/>
    </location>
</feature>
<dbReference type="Gene3D" id="3.60.15.10">
    <property type="entry name" value="Ribonuclease Z/Hydroxyacylglutathione hydrolase-like"/>
    <property type="match status" value="1"/>
</dbReference>
<dbReference type="InterPro" id="IPR036866">
    <property type="entry name" value="RibonucZ/Hydroxyglut_hydro"/>
</dbReference>
<dbReference type="GO" id="GO:0005737">
    <property type="term" value="C:cytoplasm"/>
    <property type="evidence" value="ECO:0007669"/>
    <property type="project" value="TreeGrafter"/>
</dbReference>
<evidence type="ECO:0000313" key="4">
    <source>
        <dbReference type="Proteomes" id="UP000006286"/>
    </source>
</evidence>
<proteinExistence type="predicted"/>
<dbReference type="AlphaFoldDB" id="K0CFA5"/>
<gene>
    <name evidence="3" type="ordered locus">B5T_02787</name>
</gene>
<dbReference type="SUPFAM" id="SSF56281">
    <property type="entry name" value="Metallo-hydrolase/oxidoreductase"/>
    <property type="match status" value="1"/>
</dbReference>
<dbReference type="RefSeq" id="WP_014995121.1">
    <property type="nucleotide sequence ID" value="NC_018691.1"/>
</dbReference>
<dbReference type="KEGG" id="adi:B5T_02787"/>
<keyword evidence="4" id="KW-1185">Reference proteome</keyword>
<dbReference type="PANTHER" id="PTHR15032">
    <property type="entry name" value="N-ACYL-PHOSPHATIDYLETHANOLAMINE-HYDROLYZING PHOSPHOLIPASE D"/>
    <property type="match status" value="1"/>
</dbReference>
<dbReference type="EMBL" id="CP003466">
    <property type="protein sequence ID" value="AFT71055.1"/>
    <property type="molecule type" value="Genomic_DNA"/>
</dbReference>
<name>K0CFA5_ALCDB</name>
<evidence type="ECO:0000313" key="3">
    <source>
        <dbReference type="EMBL" id="AFT71055.1"/>
    </source>
</evidence>
<dbReference type="HOGENOM" id="CLU_020884_1_1_6"/>
<sequence length="419" mass="46569">MVATQRNGRSNLSADSASGPEILRGSAKSRRILQSLASGKRGKSIARLLTSSFFVLLFACSTSVGTTETTDLRPSHQRKNGYQNNYVEYQSKSLGEILRWKLSAASTGLPKTPLQATPMVAADVNFIRANAEAGEAMQPAITWIGHSTVLVQMGGLNALTDPMFSDRASPLSWLGPKRAQPPGLEITQLPRIDVVLVSHNHYDHCDEHSLRALNAQIGGPPRFIVPLGLKTWFNKIGITNVTELDWWESYSQEGVDFVLTPAQHWSSRSLTDHMQTLWGGFAVFARDLHLFFAGDTGYSKDFSDINERFFGRQNGKGFDISLIPIGAYEPRELMREEHINPDEAVKIHQDIQARQSIAIHWGTFETTDEALDQPPRDLADARRKFGINDDAFVALAVGETKKLPRRTVGDKDRSAERNR</sequence>
<dbReference type="InterPro" id="IPR001279">
    <property type="entry name" value="Metallo-B-lactamas"/>
</dbReference>
<accession>K0CFA5</accession>
<protein>
    <submittedName>
        <fullName evidence="3">N-acyl-phosphatidylethanolamine-hydrolyzing phospholipase D</fullName>
    </submittedName>
</protein>
<dbReference type="PANTHER" id="PTHR15032:SF4">
    <property type="entry name" value="N-ACYL-PHOSPHATIDYLETHANOLAMINE-HYDROLYZING PHOSPHOLIPASE D"/>
    <property type="match status" value="1"/>
</dbReference>
<feature type="compositionally biased region" description="Polar residues" evidence="1">
    <location>
        <begin position="1"/>
        <end position="16"/>
    </location>
</feature>
<dbReference type="Pfam" id="PF12706">
    <property type="entry name" value="Lactamase_B_2"/>
    <property type="match status" value="1"/>
</dbReference>
<dbReference type="STRING" id="930169.B5T_02787"/>
<dbReference type="Proteomes" id="UP000006286">
    <property type="component" value="Chromosome"/>
</dbReference>
<feature type="domain" description="Metallo-beta-lactamase" evidence="2">
    <location>
        <begin position="158"/>
        <end position="361"/>
    </location>
</feature>
<dbReference type="OrthoDB" id="9805728at2"/>
<evidence type="ECO:0000256" key="1">
    <source>
        <dbReference type="SAM" id="MobiDB-lite"/>
    </source>
</evidence>
<evidence type="ECO:0000259" key="2">
    <source>
        <dbReference type="Pfam" id="PF12706"/>
    </source>
</evidence>
<organism evidence="3 4">
    <name type="scientific">Alcanivorax dieselolei (strain DSM 16502 / CGMCC 1.3690 / MCCC 1A00001 / B-5)</name>
    <name type="common">Alloalcanivorax dieselolei</name>
    <dbReference type="NCBI Taxonomy" id="930169"/>
    <lineage>
        <taxon>Bacteria</taxon>
        <taxon>Pseudomonadati</taxon>
        <taxon>Pseudomonadota</taxon>
        <taxon>Gammaproteobacteria</taxon>
        <taxon>Oceanospirillales</taxon>
        <taxon>Alcanivoracaceae</taxon>
        <taxon>Alloalcanivorax</taxon>
    </lineage>
</organism>
<reference evidence="3 4" key="1">
    <citation type="journal article" date="2012" name="J. Bacteriol.">
        <title>Complete genome sequence of Alcanivorax dieselolei type strain B5.</title>
        <authorList>
            <person name="Lai Q."/>
            <person name="Li W."/>
            <person name="Shao Z."/>
        </authorList>
    </citation>
    <scope>NUCLEOTIDE SEQUENCE [LARGE SCALE GENOMIC DNA]</scope>
    <source>
        <strain evidence="4">DSM 16502 / CGMCC 1.3690 / B-5</strain>
    </source>
</reference>